<evidence type="ECO:0000313" key="1">
    <source>
        <dbReference type="EMBL" id="KAF0540772.1"/>
    </source>
</evidence>
<dbReference type="EMBL" id="WTPW01000162">
    <property type="protein sequence ID" value="KAF0540772.1"/>
    <property type="molecule type" value="Genomic_DNA"/>
</dbReference>
<sequence>MPSSQNLPTLKIFLDIYIDDFSTYRNIYYSLGGIYLQFGNMALDFKKTIKNYFLIGFIPFGASFNDFIKPVLQEIKRLENGLVIKTLLGRVGCITADLPQGNNLAGIKWLSANYGCRTCNVPKNQYIDLNYNYIQNARYYQQMEEWFVEIESQGLKADMKWLAVKYRLAILMLFILQQFLKPHHIKTETLSNWHTNQNSALSKLCACWAVEANVLKLAFSLTMTENRYKELYKALKSEHEILIHNKWNNNKVKNAGLSKNLDIKHSFFQDLHKAFANYLNFRAALSYRNLEFYDSIMYTVLESNRNPIWLKFHIGDVVELSEETEGIAYAKIELIFWHKANNNQYYAFFGSIAFRQQINLIQY</sequence>
<accession>A0A8H4AWU9</accession>
<dbReference type="AlphaFoldDB" id="A0A8H4AWU9"/>
<reference evidence="1 2" key="1">
    <citation type="journal article" date="2019" name="Environ. Microbiol.">
        <title>At the nexus of three kingdoms: the genome of the mycorrhizal fungus Gigaspora margarita provides insights into plant, endobacterial and fungal interactions.</title>
        <authorList>
            <person name="Venice F."/>
            <person name="Ghignone S."/>
            <person name="Salvioli di Fossalunga A."/>
            <person name="Amselem J."/>
            <person name="Novero M."/>
            <person name="Xianan X."/>
            <person name="Sedzielewska Toro K."/>
            <person name="Morin E."/>
            <person name="Lipzen A."/>
            <person name="Grigoriev I.V."/>
            <person name="Henrissat B."/>
            <person name="Martin F.M."/>
            <person name="Bonfante P."/>
        </authorList>
    </citation>
    <scope>NUCLEOTIDE SEQUENCE [LARGE SCALE GENOMIC DNA]</scope>
    <source>
        <strain evidence="1 2">BEG34</strain>
    </source>
</reference>
<proteinExistence type="predicted"/>
<organism evidence="1 2">
    <name type="scientific">Gigaspora margarita</name>
    <dbReference type="NCBI Taxonomy" id="4874"/>
    <lineage>
        <taxon>Eukaryota</taxon>
        <taxon>Fungi</taxon>
        <taxon>Fungi incertae sedis</taxon>
        <taxon>Mucoromycota</taxon>
        <taxon>Glomeromycotina</taxon>
        <taxon>Glomeromycetes</taxon>
        <taxon>Diversisporales</taxon>
        <taxon>Gigasporaceae</taxon>
        <taxon>Gigaspora</taxon>
    </lineage>
</organism>
<protein>
    <submittedName>
        <fullName evidence="1">Uncharacterized protein</fullName>
    </submittedName>
</protein>
<name>A0A8H4AWU9_GIGMA</name>
<evidence type="ECO:0000313" key="2">
    <source>
        <dbReference type="Proteomes" id="UP000439903"/>
    </source>
</evidence>
<dbReference type="OrthoDB" id="2340547at2759"/>
<comment type="caution">
    <text evidence="1">The sequence shown here is derived from an EMBL/GenBank/DDBJ whole genome shotgun (WGS) entry which is preliminary data.</text>
</comment>
<dbReference type="Proteomes" id="UP000439903">
    <property type="component" value="Unassembled WGS sequence"/>
</dbReference>
<gene>
    <name evidence="1" type="ORF">F8M41_006247</name>
</gene>
<keyword evidence="2" id="KW-1185">Reference proteome</keyword>